<dbReference type="RefSeq" id="WP_129922103.1">
    <property type="nucleotide sequence ID" value="NZ_SEWE01000037.1"/>
</dbReference>
<dbReference type="Proteomes" id="UP000294155">
    <property type="component" value="Unassembled WGS sequence"/>
</dbReference>
<keyword evidence="3" id="KW-1185">Reference proteome</keyword>
<comment type="caution">
    <text evidence="2">The sequence shown here is derived from an EMBL/GenBank/DDBJ whole genome shotgun (WGS) entry which is preliminary data.</text>
</comment>
<feature type="transmembrane region" description="Helical" evidence="1">
    <location>
        <begin position="91"/>
        <end position="110"/>
    </location>
</feature>
<feature type="transmembrane region" description="Helical" evidence="1">
    <location>
        <begin position="392"/>
        <end position="416"/>
    </location>
</feature>
<feature type="transmembrane region" description="Helical" evidence="1">
    <location>
        <begin position="310"/>
        <end position="327"/>
    </location>
</feature>
<feature type="transmembrane region" description="Helical" evidence="1">
    <location>
        <begin position="122"/>
        <end position="143"/>
    </location>
</feature>
<evidence type="ECO:0000256" key="1">
    <source>
        <dbReference type="SAM" id="Phobius"/>
    </source>
</evidence>
<name>A0A4Q5L8L4_9BACT</name>
<evidence type="ECO:0000313" key="2">
    <source>
        <dbReference type="EMBL" id="RYU78007.1"/>
    </source>
</evidence>
<dbReference type="EMBL" id="SEWE01000037">
    <property type="protein sequence ID" value="RYU78007.1"/>
    <property type="molecule type" value="Genomic_DNA"/>
</dbReference>
<reference evidence="2 3" key="1">
    <citation type="submission" date="2019-02" db="EMBL/GenBank/DDBJ databases">
        <title>Bacterial novel species isolated from soil.</title>
        <authorList>
            <person name="Jung H.-Y."/>
        </authorList>
    </citation>
    <scope>NUCLEOTIDE SEQUENCE [LARGE SCALE GENOMIC DNA]</scope>
    <source>
        <strain evidence="2 3">1-3-3-3</strain>
    </source>
</reference>
<evidence type="ECO:0008006" key="4">
    <source>
        <dbReference type="Google" id="ProtNLM"/>
    </source>
</evidence>
<feature type="transmembrane region" description="Helical" evidence="1">
    <location>
        <begin position="181"/>
        <end position="199"/>
    </location>
</feature>
<protein>
    <recommendedName>
        <fullName evidence="4">Glycosyltransferase RgtA/B/C/D-like domain-containing protein</fullName>
    </recommendedName>
</protein>
<gene>
    <name evidence="2" type="ORF">EWM57_15680</name>
</gene>
<keyword evidence="1" id="KW-1133">Transmembrane helix</keyword>
<dbReference type="AlphaFoldDB" id="A0A4Q5L8L4"/>
<feature type="transmembrane region" description="Helical" evidence="1">
    <location>
        <begin position="155"/>
        <end position="175"/>
    </location>
</feature>
<keyword evidence="1" id="KW-0812">Transmembrane</keyword>
<proteinExistence type="predicted"/>
<feature type="transmembrane region" description="Helical" evidence="1">
    <location>
        <begin position="36"/>
        <end position="53"/>
    </location>
</feature>
<feature type="transmembrane region" description="Helical" evidence="1">
    <location>
        <begin position="7"/>
        <end position="24"/>
    </location>
</feature>
<feature type="transmembrane region" description="Helical" evidence="1">
    <location>
        <begin position="361"/>
        <end position="380"/>
    </location>
</feature>
<organism evidence="2 3">
    <name type="scientific">Hymenobacter persicinus</name>
    <dbReference type="NCBI Taxonomy" id="2025506"/>
    <lineage>
        <taxon>Bacteria</taxon>
        <taxon>Pseudomonadati</taxon>
        <taxon>Bacteroidota</taxon>
        <taxon>Cytophagia</taxon>
        <taxon>Cytophagales</taxon>
        <taxon>Hymenobacteraceae</taxon>
        <taxon>Hymenobacter</taxon>
    </lineage>
</organism>
<dbReference type="OrthoDB" id="136762at2"/>
<evidence type="ECO:0000313" key="3">
    <source>
        <dbReference type="Proteomes" id="UP000294155"/>
    </source>
</evidence>
<feature type="transmembrane region" description="Helical" evidence="1">
    <location>
        <begin position="257"/>
        <end position="277"/>
    </location>
</feature>
<keyword evidence="1" id="KW-0472">Membrane</keyword>
<sequence length="595" mass="67950">MKSPSGLALFCSAVFIVLVSFWYYPKWKQPNTEASISWDASGYYMYLPAIFIYHDLKDVKFRDEVIAKYQPSPTFDQAFVHPGSGHYVMKYSSGLALQVLPFFLVAHAVAERLGYPADGFSPPYQFALQFASIVMCLLGLFLVRKALRPRFGEWPTALALLVLVLGTNYLDYAAINGAMTHNWLFTWYAVLMLVVPAFYKRPTMGRALAIGGVIGLMTLTRPTELMAVLIPLLWGLEPSVDSLRGRLEFWQQHWPKLVGAAVIGALFVSIQPLYWHYVTGDWIVYSYQDQGFSWLRPHLWDGLFSFRSGWLLYSPLSILPLLGLLVLRRQVPEGFWAILIFMLAAIYVAYAWDIWWYGGRAMVQSYGVMVWPLAALMHWLGYRRGWAEVARVAVLLGIYFNLWLTHMSHLGSLYYAGDMNRAYLWRILGRFQVPEKARLLLDSNADYTGTPTVQHVLWTQDFESANPPACDGPALRGNCSLALDGQRQNSEEYVVPLKPGTYDWVRASVLVHCDQKEWDMWKMTQYTIRFRNGSTVVKEKLIRLQRALNNNQTDDLHIDVRAPREAYDNVTVSLWNGGGTNRIVLDDLTLIGIKD</sequence>
<accession>A0A4Q5L8L4</accession>
<feature type="transmembrane region" description="Helical" evidence="1">
    <location>
        <begin position="334"/>
        <end position="355"/>
    </location>
</feature>